<dbReference type="InterPro" id="IPR020847">
    <property type="entry name" value="AP_endonuclease_F1_BS"/>
</dbReference>
<dbReference type="GO" id="GO:0003677">
    <property type="term" value="F:DNA binding"/>
    <property type="evidence" value="ECO:0007669"/>
    <property type="project" value="InterPro"/>
</dbReference>
<name>A0A7J6VS34_THATH</name>
<evidence type="ECO:0000256" key="1">
    <source>
        <dbReference type="SAM" id="MobiDB-lite"/>
    </source>
</evidence>
<dbReference type="Gene3D" id="3.60.10.10">
    <property type="entry name" value="Endonuclease/exonuclease/phosphatase"/>
    <property type="match status" value="1"/>
</dbReference>
<dbReference type="Proteomes" id="UP000554482">
    <property type="component" value="Unassembled WGS sequence"/>
</dbReference>
<dbReference type="OrthoDB" id="1718935at2759"/>
<sequence length="117" mass="13469">MATKIISWNARGLCNLNAQGSVATILRMYNPDLLWLQETKIESREVANEARMWDEEWGWEFLPSVGASGGSPSFIWLEDPTLGDLIKNRHLLQLQNPKKKLRKKSRMRCPISKAEEE</sequence>
<proteinExistence type="predicted"/>
<accession>A0A7J6VS34</accession>
<organism evidence="2 3">
    <name type="scientific">Thalictrum thalictroides</name>
    <name type="common">Rue-anemone</name>
    <name type="synonym">Anemone thalictroides</name>
    <dbReference type="NCBI Taxonomy" id="46969"/>
    <lineage>
        <taxon>Eukaryota</taxon>
        <taxon>Viridiplantae</taxon>
        <taxon>Streptophyta</taxon>
        <taxon>Embryophyta</taxon>
        <taxon>Tracheophyta</taxon>
        <taxon>Spermatophyta</taxon>
        <taxon>Magnoliopsida</taxon>
        <taxon>Ranunculales</taxon>
        <taxon>Ranunculaceae</taxon>
        <taxon>Thalictroideae</taxon>
        <taxon>Thalictrum</taxon>
    </lineage>
</organism>
<dbReference type="InterPro" id="IPR036691">
    <property type="entry name" value="Endo/exonu/phosph_ase_sf"/>
</dbReference>
<dbReference type="PROSITE" id="PS00726">
    <property type="entry name" value="AP_NUCLEASE_F1_1"/>
    <property type="match status" value="1"/>
</dbReference>
<dbReference type="SUPFAM" id="SSF56219">
    <property type="entry name" value="DNase I-like"/>
    <property type="match status" value="1"/>
</dbReference>
<dbReference type="GO" id="GO:0006281">
    <property type="term" value="P:DNA repair"/>
    <property type="evidence" value="ECO:0007669"/>
    <property type="project" value="InterPro"/>
</dbReference>
<gene>
    <name evidence="2" type="ORF">FRX31_022513</name>
</gene>
<keyword evidence="3" id="KW-1185">Reference proteome</keyword>
<protein>
    <recommendedName>
        <fullName evidence="4">Endonuclease/exonuclease/phosphatase domain-containing protein</fullName>
    </recommendedName>
</protein>
<comment type="caution">
    <text evidence="2">The sequence shown here is derived from an EMBL/GenBank/DDBJ whole genome shotgun (WGS) entry which is preliminary data.</text>
</comment>
<feature type="compositionally biased region" description="Basic residues" evidence="1">
    <location>
        <begin position="98"/>
        <end position="107"/>
    </location>
</feature>
<feature type="region of interest" description="Disordered" evidence="1">
    <location>
        <begin position="98"/>
        <end position="117"/>
    </location>
</feature>
<dbReference type="EMBL" id="JABWDY010027427">
    <property type="protein sequence ID" value="KAF5187899.1"/>
    <property type="molecule type" value="Genomic_DNA"/>
</dbReference>
<evidence type="ECO:0000313" key="3">
    <source>
        <dbReference type="Proteomes" id="UP000554482"/>
    </source>
</evidence>
<evidence type="ECO:0000313" key="2">
    <source>
        <dbReference type="EMBL" id="KAF5187899.1"/>
    </source>
</evidence>
<evidence type="ECO:0008006" key="4">
    <source>
        <dbReference type="Google" id="ProtNLM"/>
    </source>
</evidence>
<dbReference type="AlphaFoldDB" id="A0A7J6VS34"/>
<reference evidence="2 3" key="1">
    <citation type="submission" date="2020-06" db="EMBL/GenBank/DDBJ databases">
        <title>Transcriptomic and genomic resources for Thalictrum thalictroides and T. hernandezii: Facilitating candidate gene discovery in an emerging model plant lineage.</title>
        <authorList>
            <person name="Arias T."/>
            <person name="Riano-Pachon D.M."/>
            <person name="Di Stilio V.S."/>
        </authorList>
    </citation>
    <scope>NUCLEOTIDE SEQUENCE [LARGE SCALE GENOMIC DNA]</scope>
    <source>
        <strain evidence="3">cv. WT478/WT964</strain>
        <tissue evidence="2">Leaves</tissue>
    </source>
</reference>
<dbReference type="GO" id="GO:0004519">
    <property type="term" value="F:endonuclease activity"/>
    <property type="evidence" value="ECO:0007669"/>
    <property type="project" value="InterPro"/>
</dbReference>